<evidence type="ECO:0000256" key="2">
    <source>
        <dbReference type="SAM" id="Phobius"/>
    </source>
</evidence>
<dbReference type="RefSeq" id="WP_064287237.1">
    <property type="nucleotide sequence ID" value="NZ_JAFKAA010000002.1"/>
</dbReference>
<dbReference type="AlphaFoldDB" id="A0A482TFZ3"/>
<evidence type="ECO:0000256" key="1">
    <source>
        <dbReference type="SAM" id="MobiDB-lite"/>
    </source>
</evidence>
<feature type="transmembrane region" description="Helical" evidence="2">
    <location>
        <begin position="366"/>
        <end position="385"/>
    </location>
</feature>
<feature type="transmembrane region" description="Helical" evidence="2">
    <location>
        <begin position="290"/>
        <end position="308"/>
    </location>
</feature>
<proteinExistence type="predicted"/>
<dbReference type="Proteomes" id="UP000293535">
    <property type="component" value="Unassembled WGS sequence"/>
</dbReference>
<gene>
    <name evidence="3" type="ORF">ELS20_14065</name>
</gene>
<reference evidence="3 4" key="1">
    <citation type="submission" date="2018-12" db="EMBL/GenBank/DDBJ databases">
        <title>Draft genome sequence of Haloarcula hispinica strain 18.1, an halophilic archaeon isolated from Chott El Jerid of Southern Tunisia.</title>
        <authorList>
            <person name="Najjari A."/>
            <person name="Ben Dhia O."/>
            <person name="Ferjani R."/>
            <person name="Mahjoubi M."/>
            <person name="Sghaier H."/>
            <person name="Elshahed M."/>
            <person name="Ouzari H.I."/>
            <person name="Cherid A."/>
            <person name="Youssef N."/>
        </authorList>
    </citation>
    <scope>NUCLEOTIDE SEQUENCE [LARGE SCALE GENOMIC DNA]</scope>
    <source>
        <strain evidence="3 4">18.1</strain>
    </source>
</reference>
<feature type="transmembrane region" description="Helical" evidence="2">
    <location>
        <begin position="338"/>
        <end position="360"/>
    </location>
</feature>
<protein>
    <submittedName>
        <fullName evidence="3">Uncharacterized protein</fullName>
    </submittedName>
</protein>
<keyword evidence="2" id="KW-1133">Transmembrane helix</keyword>
<keyword evidence="2" id="KW-0812">Transmembrane</keyword>
<keyword evidence="2" id="KW-0472">Membrane</keyword>
<sequence>MNRTLIAVMAAVVLLAGTAMATGAFIDGDEVAPDRNSGVYLAPADTVNGDQYVEYDETGQLRISLSPVLPNGQTRVDDLFVVGFAGYEGTDSAATVELDSEPETVRMYRMDTGAQVAGDTVSLEPDESVRFGLAVTPAERNFTGTISITAPVPEQQSTEGDESNGGSGGGSTGGGGGGVPPSNDDGSGTQGGGDPTTPTPTPTDSNSTNETVNDDGNETETAAGGGSGGSGTGVGTSTDEPAETPTTSEEEPETVAGGGAEPVPTTPESQQSAEPNGFTLGFEPAFGISWGPWAFIAGLLVVVTNYLVQTRYHDVLPVLQTQPGDRRRRFRRVAVRETAIGLAGIVLTVLVVAAASGAGFGPVSQLVAALAFSAAVGTVTGYRLVPELDALPELQADDDGTEKQ</sequence>
<feature type="compositionally biased region" description="Gly residues" evidence="1">
    <location>
        <begin position="163"/>
        <end position="179"/>
    </location>
</feature>
<organism evidence="3 4">
    <name type="scientific">Haloarcula hispanica</name>
    <dbReference type="NCBI Taxonomy" id="51589"/>
    <lineage>
        <taxon>Archaea</taxon>
        <taxon>Methanobacteriati</taxon>
        <taxon>Methanobacteriota</taxon>
        <taxon>Stenosarchaea group</taxon>
        <taxon>Halobacteria</taxon>
        <taxon>Halobacteriales</taxon>
        <taxon>Haloarculaceae</taxon>
        <taxon>Haloarcula</taxon>
    </lineage>
</organism>
<feature type="compositionally biased region" description="Low complexity" evidence="1">
    <location>
        <begin position="235"/>
        <end position="247"/>
    </location>
</feature>
<name>A0A482TFZ3_HALHI</name>
<accession>A0A482TFZ3</accession>
<comment type="caution">
    <text evidence="3">The sequence shown here is derived from an EMBL/GenBank/DDBJ whole genome shotgun (WGS) entry which is preliminary data.</text>
</comment>
<dbReference type="EMBL" id="RZIG01000002">
    <property type="protein sequence ID" value="RYJ10989.1"/>
    <property type="molecule type" value="Genomic_DNA"/>
</dbReference>
<evidence type="ECO:0000313" key="3">
    <source>
        <dbReference type="EMBL" id="RYJ10989.1"/>
    </source>
</evidence>
<feature type="region of interest" description="Disordered" evidence="1">
    <location>
        <begin position="142"/>
        <end position="278"/>
    </location>
</feature>
<evidence type="ECO:0000313" key="4">
    <source>
        <dbReference type="Proteomes" id="UP000293535"/>
    </source>
</evidence>
<feature type="compositionally biased region" description="Gly residues" evidence="1">
    <location>
        <begin position="223"/>
        <end position="234"/>
    </location>
</feature>